<dbReference type="GO" id="GO:0055129">
    <property type="term" value="P:L-proline biosynthetic process"/>
    <property type="evidence" value="ECO:0007669"/>
    <property type="project" value="UniProtKB-UniRule"/>
</dbReference>
<keyword evidence="5 8" id="KW-0547">Nucleotide-binding</keyword>
<dbReference type="GO" id="GO:0005524">
    <property type="term" value="F:ATP binding"/>
    <property type="evidence" value="ECO:0007669"/>
    <property type="project" value="UniProtKB-KW"/>
</dbReference>
<dbReference type="Gene3D" id="3.40.1160.10">
    <property type="entry name" value="Acetylglutamate kinase-like"/>
    <property type="match status" value="2"/>
</dbReference>
<keyword evidence="7 8" id="KW-0067">ATP-binding</keyword>
<dbReference type="NCBIfam" id="TIGR01027">
    <property type="entry name" value="proB"/>
    <property type="match status" value="1"/>
</dbReference>
<dbReference type="AlphaFoldDB" id="A0A8J6MXC2"/>
<dbReference type="FunFam" id="3.40.1160.10:FF:000018">
    <property type="entry name" value="Glutamate 5-kinase"/>
    <property type="match status" value="1"/>
</dbReference>
<gene>
    <name evidence="8 10" type="primary">proB</name>
    <name evidence="10" type="ORF">H8E19_03815</name>
</gene>
<comment type="pathway">
    <text evidence="8">Amino-acid biosynthesis; L-proline biosynthesis; L-glutamate 5-semialdehyde from L-glutamate: step 1/2.</text>
</comment>
<feature type="binding site" evidence="8">
    <location>
        <position position="153"/>
    </location>
    <ligand>
        <name>substrate</name>
    </ligand>
</feature>
<comment type="caution">
    <text evidence="10">The sequence shown here is derived from an EMBL/GenBank/DDBJ whole genome shotgun (WGS) entry which is preliminary data.</text>
</comment>
<feature type="binding site" evidence="8">
    <location>
        <position position="141"/>
    </location>
    <ligand>
        <name>substrate</name>
    </ligand>
</feature>
<feature type="binding site" evidence="8">
    <location>
        <position position="15"/>
    </location>
    <ligand>
        <name>ATP</name>
        <dbReference type="ChEBI" id="CHEBI:30616"/>
    </ligand>
</feature>
<dbReference type="InterPro" id="IPR019797">
    <property type="entry name" value="Glutamate_5-kinase_CS"/>
</dbReference>
<dbReference type="PANTHER" id="PTHR43654">
    <property type="entry name" value="GLUTAMATE 5-KINASE"/>
    <property type="match status" value="1"/>
</dbReference>
<evidence type="ECO:0000313" key="11">
    <source>
        <dbReference type="Proteomes" id="UP000650524"/>
    </source>
</evidence>
<dbReference type="FunFam" id="2.30.130.10:FF:000007">
    <property type="entry name" value="Glutamate 5-kinase"/>
    <property type="match status" value="1"/>
</dbReference>
<keyword evidence="4 8" id="KW-0808">Transferase</keyword>
<accession>A0A8J6MXC2</accession>
<comment type="similarity">
    <text evidence="8">Belongs to the glutamate 5-kinase family.</text>
</comment>
<proteinExistence type="inferred from homology"/>
<dbReference type="PROSITE" id="PS50890">
    <property type="entry name" value="PUA"/>
    <property type="match status" value="1"/>
</dbReference>
<dbReference type="EMBL" id="JACNJD010000140">
    <property type="protein sequence ID" value="MBC8176509.1"/>
    <property type="molecule type" value="Genomic_DNA"/>
</dbReference>
<dbReference type="InterPro" id="IPR015947">
    <property type="entry name" value="PUA-like_sf"/>
</dbReference>
<evidence type="ECO:0000256" key="6">
    <source>
        <dbReference type="ARBA" id="ARBA00022777"/>
    </source>
</evidence>
<dbReference type="PRINTS" id="PR00474">
    <property type="entry name" value="GLU5KINASE"/>
</dbReference>
<evidence type="ECO:0000256" key="4">
    <source>
        <dbReference type="ARBA" id="ARBA00022679"/>
    </source>
</evidence>
<dbReference type="Pfam" id="PF01472">
    <property type="entry name" value="PUA"/>
    <property type="match status" value="1"/>
</dbReference>
<feature type="binding site" evidence="8">
    <location>
        <position position="54"/>
    </location>
    <ligand>
        <name>substrate</name>
    </ligand>
</feature>
<dbReference type="InterPro" id="IPR036974">
    <property type="entry name" value="PUA_sf"/>
</dbReference>
<evidence type="ECO:0000256" key="5">
    <source>
        <dbReference type="ARBA" id="ARBA00022741"/>
    </source>
</evidence>
<keyword evidence="6 8" id="KW-0418">Kinase</keyword>
<dbReference type="UniPathway" id="UPA00098">
    <property type="reaction ID" value="UER00359"/>
</dbReference>
<feature type="binding site" evidence="8">
    <location>
        <begin position="215"/>
        <end position="221"/>
    </location>
    <ligand>
        <name>ATP</name>
        <dbReference type="ChEBI" id="CHEBI:30616"/>
    </ligand>
</feature>
<dbReference type="SUPFAM" id="SSF53633">
    <property type="entry name" value="Carbamate kinase-like"/>
    <property type="match status" value="1"/>
</dbReference>
<dbReference type="SUPFAM" id="SSF88697">
    <property type="entry name" value="PUA domain-like"/>
    <property type="match status" value="1"/>
</dbReference>
<keyword evidence="3 8" id="KW-0641">Proline biosynthesis</keyword>
<dbReference type="InterPro" id="IPR036393">
    <property type="entry name" value="AceGlu_kinase-like_sf"/>
</dbReference>
<dbReference type="PANTHER" id="PTHR43654:SF1">
    <property type="entry name" value="ISOPENTENYL PHOSPHATE KINASE"/>
    <property type="match status" value="1"/>
</dbReference>
<dbReference type="Gene3D" id="2.30.130.10">
    <property type="entry name" value="PUA domain"/>
    <property type="match status" value="1"/>
</dbReference>
<dbReference type="CDD" id="cd04242">
    <property type="entry name" value="AAK_G5K_ProB"/>
    <property type="match status" value="1"/>
</dbReference>
<comment type="catalytic activity">
    <reaction evidence="8">
        <text>L-glutamate + ATP = L-glutamyl 5-phosphate + ADP</text>
        <dbReference type="Rhea" id="RHEA:14877"/>
        <dbReference type="ChEBI" id="CHEBI:29985"/>
        <dbReference type="ChEBI" id="CHEBI:30616"/>
        <dbReference type="ChEBI" id="CHEBI:58274"/>
        <dbReference type="ChEBI" id="CHEBI:456216"/>
        <dbReference type="EC" id="2.7.2.11"/>
    </reaction>
</comment>
<dbReference type="InterPro" id="IPR011529">
    <property type="entry name" value="Glu_5kinase"/>
</dbReference>
<dbReference type="EC" id="2.7.2.11" evidence="8"/>
<evidence type="ECO:0000313" key="10">
    <source>
        <dbReference type="EMBL" id="MBC8176509.1"/>
    </source>
</evidence>
<dbReference type="HAMAP" id="MF_00456">
    <property type="entry name" value="ProB"/>
    <property type="match status" value="1"/>
</dbReference>
<dbReference type="InterPro" id="IPR001048">
    <property type="entry name" value="Asp/Glu/Uridylate_kinase"/>
</dbReference>
<sequence length="384" mass="41910">MRKDLLKQVKRIVIKVGSGVLTSAGGLNMTVIDDLTTEICTLKKEGFEVLLVSSGAIASGLKKIGMSKRPQSVSQQQAMAAVGQSSLIMAYEDAFERHGHKVAQILLTRDDLTHRRRYLNARNTLFTLLSWNIVPIINENDTVVVDEIKFGDNDNLSAMVTNLTESQLLINLTDIDGLFDKDPRNHDDAKLIDVVEKADRKIMRYASSIPGFLGTGGMASKIKAARKVALRGVPAIIANGLKPGILDLIFSGKEEGTLFLPGETTLCSRKHWIAFTKSPKGEIVIDRGAERAILKKGKSLLPSGMVEVRGRFSLGNSVLLLNEAGDQIAVGMVNYHSGDIRKIIGAKSAEIESRLGFKHDDEVIHRDNLVLADLMEAGDDQCPL</sequence>
<feature type="binding site" evidence="8">
    <location>
        <begin position="173"/>
        <end position="174"/>
    </location>
    <ligand>
        <name>ATP</name>
        <dbReference type="ChEBI" id="CHEBI:30616"/>
    </ligand>
</feature>
<dbReference type="InterPro" id="IPR041739">
    <property type="entry name" value="G5K_ProB"/>
</dbReference>
<keyword evidence="2 8" id="KW-0028">Amino-acid biosynthesis</keyword>
<dbReference type="GO" id="GO:0003723">
    <property type="term" value="F:RNA binding"/>
    <property type="evidence" value="ECO:0007669"/>
    <property type="project" value="InterPro"/>
</dbReference>
<evidence type="ECO:0000256" key="3">
    <source>
        <dbReference type="ARBA" id="ARBA00022650"/>
    </source>
</evidence>
<dbReference type="CDD" id="cd21157">
    <property type="entry name" value="PUA_G5K"/>
    <property type="match status" value="1"/>
</dbReference>
<dbReference type="InterPro" id="IPR002478">
    <property type="entry name" value="PUA"/>
</dbReference>
<dbReference type="InterPro" id="IPR005715">
    <property type="entry name" value="Glu_5kinase/COase_Synthase"/>
</dbReference>
<evidence type="ECO:0000256" key="8">
    <source>
        <dbReference type="HAMAP-Rule" id="MF_00456"/>
    </source>
</evidence>
<evidence type="ECO:0000256" key="7">
    <source>
        <dbReference type="ARBA" id="ARBA00022840"/>
    </source>
</evidence>
<keyword evidence="1 8" id="KW-0963">Cytoplasm</keyword>
<organism evidence="10 11">
    <name type="scientific">Candidatus Desulfacyla euxinica</name>
    <dbReference type="NCBI Taxonomy" id="2841693"/>
    <lineage>
        <taxon>Bacteria</taxon>
        <taxon>Deltaproteobacteria</taxon>
        <taxon>Candidatus Desulfacyla</taxon>
    </lineage>
</organism>
<dbReference type="PROSITE" id="PS00902">
    <property type="entry name" value="GLUTAMATE_5_KINASE"/>
    <property type="match status" value="1"/>
</dbReference>
<dbReference type="SMART" id="SM00359">
    <property type="entry name" value="PUA"/>
    <property type="match status" value="1"/>
</dbReference>
<comment type="function">
    <text evidence="8">Catalyzes the transfer of a phosphate group to glutamate to form L-glutamate 5-phosphate.</text>
</comment>
<dbReference type="Pfam" id="PF00696">
    <property type="entry name" value="AA_kinase"/>
    <property type="match status" value="1"/>
</dbReference>
<evidence type="ECO:0000256" key="2">
    <source>
        <dbReference type="ARBA" id="ARBA00022605"/>
    </source>
</evidence>
<feature type="domain" description="PUA" evidence="9">
    <location>
        <begin position="281"/>
        <end position="364"/>
    </location>
</feature>
<dbReference type="InterPro" id="IPR001057">
    <property type="entry name" value="Glu/AcGlu_kinase"/>
</dbReference>
<name>A0A8J6MXC2_9DELT</name>
<dbReference type="GO" id="GO:0004349">
    <property type="term" value="F:glutamate 5-kinase activity"/>
    <property type="evidence" value="ECO:0007669"/>
    <property type="project" value="UniProtKB-UniRule"/>
</dbReference>
<evidence type="ECO:0000259" key="9">
    <source>
        <dbReference type="SMART" id="SM00359"/>
    </source>
</evidence>
<evidence type="ECO:0000256" key="1">
    <source>
        <dbReference type="ARBA" id="ARBA00022490"/>
    </source>
</evidence>
<protein>
    <recommendedName>
        <fullName evidence="8">Glutamate 5-kinase</fullName>
        <ecNumber evidence="8">2.7.2.11</ecNumber>
    </recommendedName>
    <alternativeName>
        <fullName evidence="8">Gamma-glutamyl kinase</fullName>
        <shortName evidence="8">GK</shortName>
    </alternativeName>
</protein>
<dbReference type="GO" id="GO:0005829">
    <property type="term" value="C:cytosol"/>
    <property type="evidence" value="ECO:0007669"/>
    <property type="project" value="TreeGrafter"/>
</dbReference>
<reference evidence="10 11" key="1">
    <citation type="submission" date="2020-08" db="EMBL/GenBank/DDBJ databases">
        <title>Bridging the membrane lipid divide: bacteria of the FCB group superphylum have the potential to synthesize archaeal ether lipids.</title>
        <authorList>
            <person name="Villanueva L."/>
            <person name="Von Meijenfeldt F.A.B."/>
            <person name="Westbye A.B."/>
            <person name="Yadav S."/>
            <person name="Hopmans E.C."/>
            <person name="Dutilh B.E."/>
            <person name="Sinninghe Damste J.S."/>
        </authorList>
    </citation>
    <scope>NUCLEOTIDE SEQUENCE [LARGE SCALE GENOMIC DNA]</scope>
    <source>
        <strain evidence="10">NIOZ-UU27</strain>
    </source>
</reference>
<dbReference type="Proteomes" id="UP000650524">
    <property type="component" value="Unassembled WGS sequence"/>
</dbReference>
<comment type="subcellular location">
    <subcellularLocation>
        <location evidence="8">Cytoplasm</location>
    </subcellularLocation>
</comment>
<dbReference type="PIRSF" id="PIRSF000729">
    <property type="entry name" value="GK"/>
    <property type="match status" value="1"/>
</dbReference>